<dbReference type="EMBL" id="AHJE01000088">
    <property type="protein sequence ID" value="EHP39547.1"/>
    <property type="molecule type" value="Genomic_DNA"/>
</dbReference>
<gene>
    <name evidence="5" type="ORF">OR16_30864</name>
</gene>
<name>H1SD49_9BURK</name>
<evidence type="ECO:0000256" key="2">
    <source>
        <dbReference type="ARBA" id="ARBA00022801"/>
    </source>
</evidence>
<evidence type="ECO:0000259" key="4">
    <source>
        <dbReference type="Pfam" id="PF03061"/>
    </source>
</evidence>
<dbReference type="InterPro" id="IPR039298">
    <property type="entry name" value="ACOT13"/>
</dbReference>
<accession>H1SD49</accession>
<feature type="chain" id="PRO_5012181080" description="Thioesterase domain-containing protein" evidence="3">
    <location>
        <begin position="16"/>
        <end position="162"/>
    </location>
</feature>
<feature type="domain" description="Thioesterase" evidence="4">
    <location>
        <begin position="73"/>
        <end position="146"/>
    </location>
</feature>
<dbReference type="PANTHER" id="PTHR21660">
    <property type="entry name" value="THIOESTERASE SUPERFAMILY MEMBER-RELATED"/>
    <property type="match status" value="1"/>
</dbReference>
<evidence type="ECO:0000256" key="3">
    <source>
        <dbReference type="SAM" id="SignalP"/>
    </source>
</evidence>
<dbReference type="RefSeq" id="WP_006161900.1">
    <property type="nucleotide sequence ID" value="NZ_AHJE01000088.1"/>
</dbReference>
<evidence type="ECO:0000256" key="1">
    <source>
        <dbReference type="ARBA" id="ARBA00008324"/>
    </source>
</evidence>
<dbReference type="AlphaFoldDB" id="H1SD49"/>
<dbReference type="InterPro" id="IPR006683">
    <property type="entry name" value="Thioestr_dom"/>
</dbReference>
<dbReference type="NCBIfam" id="TIGR00369">
    <property type="entry name" value="unchar_dom_1"/>
    <property type="match status" value="1"/>
</dbReference>
<dbReference type="SUPFAM" id="SSF54637">
    <property type="entry name" value="Thioesterase/thiol ester dehydrase-isomerase"/>
    <property type="match status" value="1"/>
</dbReference>
<keyword evidence="3" id="KW-0732">Signal</keyword>
<dbReference type="GO" id="GO:0047617">
    <property type="term" value="F:fatty acyl-CoA hydrolase activity"/>
    <property type="evidence" value="ECO:0007669"/>
    <property type="project" value="InterPro"/>
</dbReference>
<evidence type="ECO:0000313" key="6">
    <source>
        <dbReference type="Proteomes" id="UP000005808"/>
    </source>
</evidence>
<comment type="similarity">
    <text evidence="1">Belongs to the thioesterase PaaI family.</text>
</comment>
<dbReference type="InterPro" id="IPR003736">
    <property type="entry name" value="PAAI_dom"/>
</dbReference>
<dbReference type="InterPro" id="IPR029069">
    <property type="entry name" value="HotDog_dom_sf"/>
</dbReference>
<reference evidence="5 6" key="1">
    <citation type="journal article" date="2012" name="J. Bacteriol.">
        <title>De Novo Genome Project of Cupriavidus basilensis OR16.</title>
        <authorList>
            <person name="Cserhati M."/>
            <person name="Kriszt B."/>
            <person name="Szoboszlay S."/>
            <person name="Toth A."/>
            <person name="Szabo I."/>
            <person name="Tancsics A."/>
            <person name="Nagy I."/>
            <person name="Horvath B."/>
            <person name="Nagy I."/>
            <person name="Kukolya J."/>
        </authorList>
    </citation>
    <scope>NUCLEOTIDE SEQUENCE [LARGE SCALE GENOMIC DNA]</scope>
    <source>
        <strain evidence="5 6">OR16</strain>
    </source>
</reference>
<proteinExistence type="inferred from homology"/>
<dbReference type="Pfam" id="PF03061">
    <property type="entry name" value="4HBT"/>
    <property type="match status" value="1"/>
</dbReference>
<protein>
    <recommendedName>
        <fullName evidence="4">Thioesterase domain-containing protein</fullName>
    </recommendedName>
</protein>
<dbReference type="Proteomes" id="UP000005808">
    <property type="component" value="Unassembled WGS sequence"/>
</dbReference>
<keyword evidence="2" id="KW-0378">Hydrolase</keyword>
<dbReference type="PANTHER" id="PTHR21660:SF1">
    <property type="entry name" value="ACYL-COENZYME A THIOESTERASE 13"/>
    <property type="match status" value="1"/>
</dbReference>
<organism evidence="5 6">
    <name type="scientific">Cupriavidus basilensis OR16</name>
    <dbReference type="NCBI Taxonomy" id="1127483"/>
    <lineage>
        <taxon>Bacteria</taxon>
        <taxon>Pseudomonadati</taxon>
        <taxon>Pseudomonadota</taxon>
        <taxon>Betaproteobacteria</taxon>
        <taxon>Burkholderiales</taxon>
        <taxon>Burkholderiaceae</taxon>
        <taxon>Cupriavidus</taxon>
    </lineage>
</organism>
<feature type="signal peptide" evidence="3">
    <location>
        <begin position="1"/>
        <end position="15"/>
    </location>
</feature>
<sequence length="162" mass="16420">MLSLIPALSSAASNAASNAATAPVDPRVRQTVEQVLMGSPVARALGIALDVLAVDQVELLLPFSAANVTVGEIVHGGVIATLIDVAGAAAAASGADADNLRGGATSSLNIQYLEAARATTLRAVANVVRRGRRQVVTEVSVYAESADQVELVAKALMSSALF</sequence>
<dbReference type="OrthoDB" id="9813158at2"/>
<dbReference type="CDD" id="cd03443">
    <property type="entry name" value="PaaI_thioesterase"/>
    <property type="match status" value="1"/>
</dbReference>
<dbReference type="PATRIC" id="fig|1127483.3.peg.6157"/>
<comment type="caution">
    <text evidence="5">The sequence shown here is derived from an EMBL/GenBank/DDBJ whole genome shotgun (WGS) entry which is preliminary data.</text>
</comment>
<dbReference type="Gene3D" id="3.10.129.10">
    <property type="entry name" value="Hotdog Thioesterase"/>
    <property type="match status" value="1"/>
</dbReference>
<evidence type="ECO:0000313" key="5">
    <source>
        <dbReference type="EMBL" id="EHP39547.1"/>
    </source>
</evidence>